<sequence length="66" mass="7624">MELTTTTRTLSVLRRDNARFFSSIDESEQALTQFFDSDSSCLPFNVSNGDCIYTKKLKFCEVHHKI</sequence>
<evidence type="ECO:0000313" key="2">
    <source>
        <dbReference type="Proteomes" id="UP001157418"/>
    </source>
</evidence>
<organism evidence="1 2">
    <name type="scientific">Lactuca virosa</name>
    <dbReference type="NCBI Taxonomy" id="75947"/>
    <lineage>
        <taxon>Eukaryota</taxon>
        <taxon>Viridiplantae</taxon>
        <taxon>Streptophyta</taxon>
        <taxon>Embryophyta</taxon>
        <taxon>Tracheophyta</taxon>
        <taxon>Spermatophyta</taxon>
        <taxon>Magnoliopsida</taxon>
        <taxon>eudicotyledons</taxon>
        <taxon>Gunneridae</taxon>
        <taxon>Pentapetalae</taxon>
        <taxon>asterids</taxon>
        <taxon>campanulids</taxon>
        <taxon>Asterales</taxon>
        <taxon>Asteraceae</taxon>
        <taxon>Cichorioideae</taxon>
        <taxon>Cichorieae</taxon>
        <taxon>Lactucinae</taxon>
        <taxon>Lactuca</taxon>
    </lineage>
</organism>
<dbReference type="AlphaFoldDB" id="A0AAU9ND26"/>
<dbReference type="EMBL" id="CAKMRJ010003334">
    <property type="protein sequence ID" value="CAH1432793.1"/>
    <property type="molecule type" value="Genomic_DNA"/>
</dbReference>
<reference evidence="1 2" key="1">
    <citation type="submission" date="2022-01" db="EMBL/GenBank/DDBJ databases">
        <authorList>
            <person name="Xiong W."/>
            <person name="Schranz E."/>
        </authorList>
    </citation>
    <scope>NUCLEOTIDE SEQUENCE [LARGE SCALE GENOMIC DNA]</scope>
</reference>
<proteinExistence type="predicted"/>
<gene>
    <name evidence="1" type="ORF">LVIROSA_LOCUS19419</name>
</gene>
<protein>
    <submittedName>
        <fullName evidence="1">Uncharacterized protein</fullName>
    </submittedName>
</protein>
<name>A0AAU9ND26_9ASTR</name>
<dbReference type="Proteomes" id="UP001157418">
    <property type="component" value="Unassembled WGS sequence"/>
</dbReference>
<evidence type="ECO:0000313" key="1">
    <source>
        <dbReference type="EMBL" id="CAH1432793.1"/>
    </source>
</evidence>
<keyword evidence="2" id="KW-1185">Reference proteome</keyword>
<comment type="caution">
    <text evidence="1">The sequence shown here is derived from an EMBL/GenBank/DDBJ whole genome shotgun (WGS) entry which is preliminary data.</text>
</comment>
<accession>A0AAU9ND26</accession>